<dbReference type="InterPro" id="IPR052337">
    <property type="entry name" value="SAT4-like"/>
</dbReference>
<name>A0A194VBB7_CYTMA</name>
<feature type="transmembrane region" description="Helical" evidence="6">
    <location>
        <begin position="53"/>
        <end position="73"/>
    </location>
</feature>
<protein>
    <recommendedName>
        <fullName evidence="7">Rhodopsin domain-containing protein</fullName>
    </recommendedName>
</protein>
<dbReference type="OrthoDB" id="5398388at2759"/>
<reference evidence="9" key="1">
    <citation type="submission" date="2014-12" db="EMBL/GenBank/DDBJ databases">
        <title>Genome Sequence of Valsa Canker Pathogens Uncovers a Specific Adaption of Colonization on Woody Bark.</title>
        <authorList>
            <person name="Yin Z."/>
            <person name="Liu H."/>
            <person name="Gao X."/>
            <person name="Li Z."/>
            <person name="Song N."/>
            <person name="Ke X."/>
            <person name="Dai Q."/>
            <person name="Wu Y."/>
            <person name="Sun Y."/>
            <person name="Xu J.-R."/>
            <person name="Kang Z.K."/>
            <person name="Wang L."/>
            <person name="Huang L."/>
        </authorList>
    </citation>
    <scope>NUCLEOTIDE SEQUENCE [LARGE SCALE GENOMIC DNA]</scope>
    <source>
        <strain evidence="9">SXYL134</strain>
    </source>
</reference>
<dbReference type="Proteomes" id="UP000078576">
    <property type="component" value="Unassembled WGS sequence"/>
</dbReference>
<organism evidence="8 9">
    <name type="scientific">Cytospora mali</name>
    <name type="common">Apple Valsa canker fungus</name>
    <name type="synonym">Valsa mali</name>
    <dbReference type="NCBI Taxonomy" id="578113"/>
    <lineage>
        <taxon>Eukaryota</taxon>
        <taxon>Fungi</taxon>
        <taxon>Dikarya</taxon>
        <taxon>Ascomycota</taxon>
        <taxon>Pezizomycotina</taxon>
        <taxon>Sordariomycetes</taxon>
        <taxon>Sordariomycetidae</taxon>
        <taxon>Diaporthales</taxon>
        <taxon>Cytosporaceae</taxon>
        <taxon>Cytospora</taxon>
    </lineage>
</organism>
<dbReference type="PANTHER" id="PTHR33048:SF18">
    <property type="entry name" value="INTEGRAL MEMBRANE PROTEIN"/>
    <property type="match status" value="1"/>
</dbReference>
<feature type="transmembrane region" description="Helical" evidence="6">
    <location>
        <begin position="122"/>
        <end position="144"/>
    </location>
</feature>
<evidence type="ECO:0000313" key="9">
    <source>
        <dbReference type="Proteomes" id="UP000078576"/>
    </source>
</evidence>
<evidence type="ECO:0000256" key="2">
    <source>
        <dbReference type="ARBA" id="ARBA00022692"/>
    </source>
</evidence>
<feature type="transmembrane region" description="Helical" evidence="6">
    <location>
        <begin position="20"/>
        <end position="41"/>
    </location>
</feature>
<keyword evidence="2 6" id="KW-0812">Transmembrane</keyword>
<comment type="subcellular location">
    <subcellularLocation>
        <location evidence="1">Membrane</location>
        <topology evidence="1">Multi-pass membrane protein</topology>
    </subcellularLocation>
</comment>
<evidence type="ECO:0000256" key="3">
    <source>
        <dbReference type="ARBA" id="ARBA00022989"/>
    </source>
</evidence>
<dbReference type="InterPro" id="IPR049326">
    <property type="entry name" value="Rhodopsin_dom_fungi"/>
</dbReference>
<evidence type="ECO:0000259" key="7">
    <source>
        <dbReference type="Pfam" id="PF20684"/>
    </source>
</evidence>
<sequence length="165" mass="17984">MPLSADNSTTHTPSPITTDLVVISVIFPIISAASIYLRILARKKSQLPFYADDGWVMVTWIFTLALSVLVWVFSAKSGIKYYNISAIQGTNDSRELLVTQVDPISETWTGGRPRYNTTALGLAQVGTSIALDFAVLCLPLPVVLQLNMALGRKLAVSLIFWLGAL</sequence>
<proteinExistence type="inferred from homology"/>
<evidence type="ECO:0000256" key="5">
    <source>
        <dbReference type="ARBA" id="ARBA00038359"/>
    </source>
</evidence>
<gene>
    <name evidence="8" type="ORF">VP1G_11195</name>
</gene>
<evidence type="ECO:0000256" key="6">
    <source>
        <dbReference type="SAM" id="Phobius"/>
    </source>
</evidence>
<dbReference type="EMBL" id="KN714769">
    <property type="protein sequence ID" value="KUI61179.1"/>
    <property type="molecule type" value="Genomic_DNA"/>
</dbReference>
<dbReference type="GO" id="GO:0016020">
    <property type="term" value="C:membrane"/>
    <property type="evidence" value="ECO:0007669"/>
    <property type="project" value="UniProtKB-SubCell"/>
</dbReference>
<dbReference type="Pfam" id="PF20684">
    <property type="entry name" value="Fung_rhodopsin"/>
    <property type="match status" value="1"/>
</dbReference>
<dbReference type="PANTHER" id="PTHR33048">
    <property type="entry name" value="PTH11-LIKE INTEGRAL MEMBRANE PROTEIN (AFU_ORTHOLOGUE AFUA_5G11245)"/>
    <property type="match status" value="1"/>
</dbReference>
<evidence type="ECO:0000313" key="8">
    <source>
        <dbReference type="EMBL" id="KUI61179.1"/>
    </source>
</evidence>
<comment type="similarity">
    <text evidence="5">Belongs to the SAT4 family.</text>
</comment>
<dbReference type="STRING" id="694573.A0A194VBB7"/>
<evidence type="ECO:0000256" key="1">
    <source>
        <dbReference type="ARBA" id="ARBA00004141"/>
    </source>
</evidence>
<keyword evidence="4 6" id="KW-0472">Membrane</keyword>
<accession>A0A194VBB7</accession>
<evidence type="ECO:0000256" key="4">
    <source>
        <dbReference type="ARBA" id="ARBA00023136"/>
    </source>
</evidence>
<keyword evidence="9" id="KW-1185">Reference proteome</keyword>
<feature type="domain" description="Rhodopsin" evidence="7">
    <location>
        <begin position="99"/>
        <end position="164"/>
    </location>
</feature>
<keyword evidence="3 6" id="KW-1133">Transmembrane helix</keyword>
<dbReference type="AlphaFoldDB" id="A0A194VBB7"/>